<keyword evidence="1" id="KW-1133">Transmembrane helix</keyword>
<dbReference type="Proteomes" id="UP001154282">
    <property type="component" value="Unassembled WGS sequence"/>
</dbReference>
<evidence type="ECO:0000313" key="3">
    <source>
        <dbReference type="Proteomes" id="UP001154282"/>
    </source>
</evidence>
<feature type="transmembrane region" description="Helical" evidence="1">
    <location>
        <begin position="20"/>
        <end position="38"/>
    </location>
</feature>
<dbReference type="AlphaFoldDB" id="A0AAV0IW58"/>
<name>A0AAV0IW58_9ROSI</name>
<evidence type="ECO:0000313" key="2">
    <source>
        <dbReference type="EMBL" id="CAI0401870.1"/>
    </source>
</evidence>
<sequence length="49" mass="5462">MHPSSSHRPVARLFPTACDIFPLILYLFSVLQVLILIYRQHRQGGAAAG</sequence>
<organism evidence="2 3">
    <name type="scientific">Linum tenue</name>
    <dbReference type="NCBI Taxonomy" id="586396"/>
    <lineage>
        <taxon>Eukaryota</taxon>
        <taxon>Viridiplantae</taxon>
        <taxon>Streptophyta</taxon>
        <taxon>Embryophyta</taxon>
        <taxon>Tracheophyta</taxon>
        <taxon>Spermatophyta</taxon>
        <taxon>Magnoliopsida</taxon>
        <taxon>eudicotyledons</taxon>
        <taxon>Gunneridae</taxon>
        <taxon>Pentapetalae</taxon>
        <taxon>rosids</taxon>
        <taxon>fabids</taxon>
        <taxon>Malpighiales</taxon>
        <taxon>Linaceae</taxon>
        <taxon>Linum</taxon>
    </lineage>
</organism>
<keyword evidence="1" id="KW-0812">Transmembrane</keyword>
<dbReference type="EMBL" id="CAMGYJ010000004">
    <property type="protein sequence ID" value="CAI0401870.1"/>
    <property type="molecule type" value="Genomic_DNA"/>
</dbReference>
<comment type="caution">
    <text evidence="2">The sequence shown here is derived from an EMBL/GenBank/DDBJ whole genome shotgun (WGS) entry which is preliminary data.</text>
</comment>
<proteinExistence type="predicted"/>
<accession>A0AAV0IW58</accession>
<protein>
    <submittedName>
        <fullName evidence="2">Uncharacterized protein</fullName>
    </submittedName>
</protein>
<gene>
    <name evidence="2" type="ORF">LITE_LOCUS11380</name>
</gene>
<evidence type="ECO:0000256" key="1">
    <source>
        <dbReference type="SAM" id="Phobius"/>
    </source>
</evidence>
<keyword evidence="1" id="KW-0472">Membrane</keyword>
<reference evidence="2" key="1">
    <citation type="submission" date="2022-08" db="EMBL/GenBank/DDBJ databases">
        <authorList>
            <person name="Gutierrez-Valencia J."/>
        </authorList>
    </citation>
    <scope>NUCLEOTIDE SEQUENCE</scope>
</reference>
<keyword evidence="3" id="KW-1185">Reference proteome</keyword>